<evidence type="ECO:0000313" key="2">
    <source>
        <dbReference type="Proteomes" id="UP001549143"/>
    </source>
</evidence>
<evidence type="ECO:0000313" key="1">
    <source>
        <dbReference type="EMBL" id="MET3659901.1"/>
    </source>
</evidence>
<gene>
    <name evidence="1" type="ORF">ABID44_000201</name>
</gene>
<comment type="caution">
    <text evidence="1">The sequence shown here is derived from an EMBL/GenBank/DDBJ whole genome shotgun (WGS) entry which is preliminary data.</text>
</comment>
<reference evidence="1 2" key="1">
    <citation type="submission" date="2024-06" db="EMBL/GenBank/DDBJ databases">
        <title>Genomic Encyclopedia of Type Strains, Phase IV (KMG-IV): sequencing the most valuable type-strain genomes for metagenomic binning, comparative biology and taxonomic classification.</title>
        <authorList>
            <person name="Goeker M."/>
        </authorList>
    </citation>
    <scope>NUCLEOTIDE SEQUENCE [LARGE SCALE GENOMIC DNA]</scope>
    <source>
        <strain evidence="1 2">DSM 19730</strain>
    </source>
</reference>
<keyword evidence="2" id="KW-1185">Reference proteome</keyword>
<proteinExistence type="predicted"/>
<dbReference type="EMBL" id="JBEPMN010000001">
    <property type="protein sequence ID" value="MET3659901.1"/>
    <property type="molecule type" value="Genomic_DNA"/>
</dbReference>
<protein>
    <submittedName>
        <fullName evidence="1">Zn finger protein</fullName>
    </submittedName>
</protein>
<organism evidence="1 2">
    <name type="scientific">Aquamicrobium ahrensii</name>
    <dbReference type="NCBI Taxonomy" id="469551"/>
    <lineage>
        <taxon>Bacteria</taxon>
        <taxon>Pseudomonadati</taxon>
        <taxon>Pseudomonadota</taxon>
        <taxon>Alphaproteobacteria</taxon>
        <taxon>Hyphomicrobiales</taxon>
        <taxon>Phyllobacteriaceae</taxon>
        <taxon>Aquamicrobium</taxon>
    </lineage>
</organism>
<dbReference type="Proteomes" id="UP001549143">
    <property type="component" value="Unassembled WGS sequence"/>
</dbReference>
<name>A0ABV2KFN4_9HYPH</name>
<accession>A0ABV2KFN4</accession>
<sequence>MGKDSPSENVEIGVICSACGYEAKQRVGWVRKHTQLECPNCGFIIDIESSNFRSPSSGF</sequence>